<evidence type="ECO:0000313" key="1">
    <source>
        <dbReference type="EMBL" id="BAM05261.1"/>
    </source>
</evidence>
<dbReference type="SUPFAM" id="SSF53448">
    <property type="entry name" value="Nucleotide-diphospho-sugar transferases"/>
    <property type="match status" value="1"/>
</dbReference>
<name>I0IJ23_PHYMF</name>
<dbReference type="PANTHER" id="PTHR21485:SF3">
    <property type="entry name" value="N-ACYLNEURAMINATE CYTIDYLYLTRANSFERASE"/>
    <property type="match status" value="1"/>
</dbReference>
<dbReference type="PANTHER" id="PTHR21485">
    <property type="entry name" value="HAD SUPERFAMILY MEMBERS CMAS AND KDSC"/>
    <property type="match status" value="1"/>
</dbReference>
<dbReference type="InterPro" id="IPR029044">
    <property type="entry name" value="Nucleotide-diphossugar_trans"/>
</dbReference>
<keyword evidence="2" id="KW-1185">Reference proteome</keyword>
<dbReference type="RefSeq" id="WP_014438465.1">
    <property type="nucleotide sequence ID" value="NC_017080.1"/>
</dbReference>
<dbReference type="STRING" id="1142394.PSMK_31020"/>
<reference evidence="1 2" key="1">
    <citation type="submission" date="2012-02" db="EMBL/GenBank/DDBJ databases">
        <title>Complete genome sequence of Phycisphaera mikurensis NBRC 102666.</title>
        <authorList>
            <person name="Ankai A."/>
            <person name="Hosoyama A."/>
            <person name="Terui Y."/>
            <person name="Sekine M."/>
            <person name="Fukai R."/>
            <person name="Kato Y."/>
            <person name="Nakamura S."/>
            <person name="Yamada-Narita S."/>
            <person name="Kawakoshi A."/>
            <person name="Fukunaga Y."/>
            <person name="Yamazaki S."/>
            <person name="Fujita N."/>
        </authorList>
    </citation>
    <scope>NUCLEOTIDE SEQUENCE [LARGE SCALE GENOMIC DNA]</scope>
    <source>
        <strain evidence="2">NBRC 102666 / KCTC 22515 / FYK2301M01</strain>
    </source>
</reference>
<dbReference type="GO" id="GO:0008781">
    <property type="term" value="F:N-acylneuraminate cytidylyltransferase activity"/>
    <property type="evidence" value="ECO:0007669"/>
    <property type="project" value="TreeGrafter"/>
</dbReference>
<dbReference type="Gene3D" id="3.90.550.10">
    <property type="entry name" value="Spore Coat Polysaccharide Biosynthesis Protein SpsA, Chain A"/>
    <property type="match status" value="1"/>
</dbReference>
<dbReference type="OrthoDB" id="9805604at2"/>
<dbReference type="HOGENOM" id="CLU_042930_3_0_0"/>
<dbReference type="KEGG" id="phm:PSMK_31020"/>
<dbReference type="AlphaFoldDB" id="I0IJ23"/>
<protein>
    <recommendedName>
        <fullName evidence="3">N-acylneuraminate cytidylyltransferase</fullName>
    </recommendedName>
</protein>
<accession>I0IJ23</accession>
<dbReference type="InterPro" id="IPR050793">
    <property type="entry name" value="CMP-NeuNAc_synthase"/>
</dbReference>
<dbReference type="Proteomes" id="UP000007881">
    <property type="component" value="Chromosome"/>
</dbReference>
<proteinExistence type="predicted"/>
<sequence length="234" mass="24904">MPAQEDDPDASSRVLAMIPARMGSQRLTRKNLRELGGVPLAARAIDKCHAAGVFDGVWLNSEDLAFRPLAEAHGAAFHRRPAELGGHAATSEQFVAEFLRAHPCAWVFQVHSIAPLLTAGEVAGFVRAAVASPHDAVVSYIPDQIECALDGRPVNFTFAEKTNSQELRPVQRITWSITGWRRAAFLAAADAGRCATWAGDVGFLPVGPVSGHVIKTADDLAIAEALLPLTRGGG</sequence>
<dbReference type="eggNOG" id="COG1083">
    <property type="taxonomic scope" value="Bacteria"/>
</dbReference>
<organism evidence="1 2">
    <name type="scientific">Phycisphaera mikurensis (strain NBRC 102666 / KCTC 22515 / FYK2301M01)</name>
    <dbReference type="NCBI Taxonomy" id="1142394"/>
    <lineage>
        <taxon>Bacteria</taxon>
        <taxon>Pseudomonadati</taxon>
        <taxon>Planctomycetota</taxon>
        <taxon>Phycisphaerae</taxon>
        <taxon>Phycisphaerales</taxon>
        <taxon>Phycisphaeraceae</taxon>
        <taxon>Phycisphaera</taxon>
    </lineage>
</organism>
<dbReference type="Pfam" id="PF02348">
    <property type="entry name" value="CTP_transf_3"/>
    <property type="match status" value="1"/>
</dbReference>
<dbReference type="EMBL" id="AP012338">
    <property type="protein sequence ID" value="BAM05261.1"/>
    <property type="molecule type" value="Genomic_DNA"/>
</dbReference>
<dbReference type="InterPro" id="IPR003329">
    <property type="entry name" value="Cytidylyl_trans"/>
</dbReference>
<gene>
    <name evidence="1" type="ordered locus">PSMK_31020</name>
</gene>
<evidence type="ECO:0000313" key="2">
    <source>
        <dbReference type="Proteomes" id="UP000007881"/>
    </source>
</evidence>
<dbReference type="PATRIC" id="fig|1142394.8.peg.3208"/>
<evidence type="ECO:0008006" key="3">
    <source>
        <dbReference type="Google" id="ProtNLM"/>
    </source>
</evidence>